<accession>A0A427YV85</accession>
<protein>
    <submittedName>
        <fullName evidence="2">Uncharacterized protein</fullName>
    </submittedName>
</protein>
<name>A0A427YV85_9TREE</name>
<dbReference type="Proteomes" id="UP000279259">
    <property type="component" value="Unassembled WGS sequence"/>
</dbReference>
<feature type="compositionally biased region" description="Low complexity" evidence="1">
    <location>
        <begin position="229"/>
        <end position="244"/>
    </location>
</feature>
<feature type="compositionally biased region" description="Low complexity" evidence="1">
    <location>
        <begin position="297"/>
        <end position="306"/>
    </location>
</feature>
<sequence>MSFPTASLSPPRPAPLPSSSSSFSSRHTSPPVSSSHLPLAPPCPPGPSRSLSDPLMKRQWQPLVAAPLTHVDSRSSAGKLTAVGDVREELERDLSTMYVTSERAGSPDKTIRARGKKGWTGSIVSGAVSGAVTAGVYGAALGLTAYRLWSSRGDPMPDDPDPAAIPPTGEATSAITSAIPSAITSALTREVLPPGSTKPAGTVGSPVSSKGTLSEEPPPPAYEESQRVNSHSNSNSAPSSTPRHSLSHHHLTSHPRTSLSTQHQKSQQHLRNHSHSHSHSHAPVPNSQWYHPAHANLSTRSPSHLTSHTHPHAHTHAITPVSPHKTSLPRSSKHRSRSSWTSARSGSIASFEIIPPEPAPAPTSTSIILGLEGLPSHSDHPLRTHAGHDSVPGKPGRETNGSYDKSFQDAPNGARNPEKHDIDEDDGSTAVMDRLDEMSARVQSLILEGQRALAEHPTAELLPGRWEDVRAPSTPKAGSRRGTGAAASSGAGAGAGIGAGAGHPKVGSSGKMAIVRNRTSVSSLARDR</sequence>
<feature type="compositionally biased region" description="Basic residues" evidence="1">
    <location>
        <begin position="266"/>
        <end position="280"/>
    </location>
</feature>
<organism evidence="2 3">
    <name type="scientific">Saitozyma podzolica</name>
    <dbReference type="NCBI Taxonomy" id="1890683"/>
    <lineage>
        <taxon>Eukaryota</taxon>
        <taxon>Fungi</taxon>
        <taxon>Dikarya</taxon>
        <taxon>Basidiomycota</taxon>
        <taxon>Agaricomycotina</taxon>
        <taxon>Tremellomycetes</taxon>
        <taxon>Tremellales</taxon>
        <taxon>Trimorphomycetaceae</taxon>
        <taxon>Saitozyma</taxon>
    </lineage>
</organism>
<feature type="region of interest" description="Disordered" evidence="1">
    <location>
        <begin position="463"/>
        <end position="528"/>
    </location>
</feature>
<gene>
    <name evidence="2" type="ORF">EHS25_000140</name>
</gene>
<feature type="region of interest" description="Disordered" evidence="1">
    <location>
        <begin position="371"/>
        <end position="426"/>
    </location>
</feature>
<feature type="compositionally biased region" description="Basic and acidic residues" evidence="1">
    <location>
        <begin position="377"/>
        <end position="388"/>
    </location>
</feature>
<feature type="compositionally biased region" description="Gly residues" evidence="1">
    <location>
        <begin position="491"/>
        <end position="501"/>
    </location>
</feature>
<dbReference type="AlphaFoldDB" id="A0A427YV85"/>
<feature type="compositionally biased region" description="Low complexity" evidence="1">
    <location>
        <begin position="17"/>
        <end position="38"/>
    </location>
</feature>
<feature type="region of interest" description="Disordered" evidence="1">
    <location>
        <begin position="1"/>
        <end position="58"/>
    </location>
</feature>
<evidence type="ECO:0000256" key="1">
    <source>
        <dbReference type="SAM" id="MobiDB-lite"/>
    </source>
</evidence>
<evidence type="ECO:0000313" key="2">
    <source>
        <dbReference type="EMBL" id="RSH95054.1"/>
    </source>
</evidence>
<dbReference type="OrthoDB" id="10518008at2759"/>
<dbReference type="EMBL" id="RSCD01000001">
    <property type="protein sequence ID" value="RSH95054.1"/>
    <property type="molecule type" value="Genomic_DNA"/>
</dbReference>
<feature type="compositionally biased region" description="Low complexity" evidence="1">
    <location>
        <begin position="480"/>
        <end position="490"/>
    </location>
</feature>
<keyword evidence="3" id="KW-1185">Reference proteome</keyword>
<feature type="compositionally biased region" description="Polar residues" evidence="1">
    <location>
        <begin position="517"/>
        <end position="528"/>
    </location>
</feature>
<comment type="caution">
    <text evidence="2">The sequence shown here is derived from an EMBL/GenBank/DDBJ whole genome shotgun (WGS) entry which is preliminary data.</text>
</comment>
<dbReference type="STRING" id="1890683.A0A427YV85"/>
<evidence type="ECO:0000313" key="3">
    <source>
        <dbReference type="Proteomes" id="UP000279259"/>
    </source>
</evidence>
<feature type="region of interest" description="Disordered" evidence="1">
    <location>
        <begin position="191"/>
        <end position="345"/>
    </location>
</feature>
<proteinExistence type="predicted"/>
<reference evidence="2 3" key="1">
    <citation type="submission" date="2018-11" db="EMBL/GenBank/DDBJ databases">
        <title>Genome sequence of Saitozyma podzolica DSM 27192.</title>
        <authorList>
            <person name="Aliyu H."/>
            <person name="Gorte O."/>
            <person name="Ochsenreither K."/>
        </authorList>
    </citation>
    <scope>NUCLEOTIDE SEQUENCE [LARGE SCALE GENOMIC DNA]</scope>
    <source>
        <strain evidence="2 3">DSM 27192</strain>
    </source>
</reference>